<dbReference type="PANTHER" id="PTHR30329:SF21">
    <property type="entry name" value="LIPOPROTEIN YIAD-RELATED"/>
    <property type="match status" value="1"/>
</dbReference>
<dbReference type="Proteomes" id="UP000019151">
    <property type="component" value="Chromosome"/>
</dbReference>
<dbReference type="CDD" id="cd07185">
    <property type="entry name" value="OmpA_C-like"/>
    <property type="match status" value="1"/>
</dbReference>
<dbReference type="RefSeq" id="WP_025412803.1">
    <property type="nucleotide sequence ID" value="NZ_CP007128.1"/>
</dbReference>
<keyword evidence="5" id="KW-0732">Signal</keyword>
<evidence type="ECO:0000313" key="7">
    <source>
        <dbReference type="EMBL" id="AHG91354.1"/>
    </source>
</evidence>
<dbReference type="Pfam" id="PF00691">
    <property type="entry name" value="OmpA"/>
    <property type="match status" value="1"/>
</dbReference>
<organism evidence="7 8">
    <name type="scientific">Gemmatirosa kalamazoonensis</name>
    <dbReference type="NCBI Taxonomy" id="861299"/>
    <lineage>
        <taxon>Bacteria</taxon>
        <taxon>Pseudomonadati</taxon>
        <taxon>Gemmatimonadota</taxon>
        <taxon>Gemmatimonadia</taxon>
        <taxon>Gemmatimonadales</taxon>
        <taxon>Gemmatimonadaceae</taxon>
        <taxon>Gemmatirosa</taxon>
    </lineage>
</organism>
<gene>
    <name evidence="7" type="ORF">J421_3817</name>
</gene>
<evidence type="ECO:0000256" key="4">
    <source>
        <dbReference type="PROSITE-ProRule" id="PRU00473"/>
    </source>
</evidence>
<keyword evidence="8" id="KW-1185">Reference proteome</keyword>
<sequence>MMRNMKLAAVASFAVVASSGCATKGYVNRSVNTAAEQERMARIAGDSSSARDIAGVRTDVATLRTNLESLRSDLTALRTEFGARITAMEDQVKFDMPVHFGFDDAMVRDQDHAALERFAKVAQKYYPGAKITVEGFADPAGTPRYNLQLSKRRADAVRDYLVQQGLNDGLLASIGYGESRQVRPGAAKDAPGAELNRRVVFVVEASDVGSVTAMAAQNP</sequence>
<dbReference type="InterPro" id="IPR036737">
    <property type="entry name" value="OmpA-like_sf"/>
</dbReference>
<dbReference type="HOGENOM" id="CLU_1188578_0_0_0"/>
<protein>
    <submittedName>
        <fullName evidence="7">OmpA/MotB domain protein</fullName>
    </submittedName>
</protein>
<dbReference type="InterPro" id="IPR006665">
    <property type="entry name" value="OmpA-like"/>
</dbReference>
<evidence type="ECO:0000256" key="3">
    <source>
        <dbReference type="ARBA" id="ARBA00023237"/>
    </source>
</evidence>
<feature type="signal peptide" evidence="5">
    <location>
        <begin position="1"/>
        <end position="22"/>
    </location>
</feature>
<name>W0RJU0_9BACT</name>
<dbReference type="InterPro" id="IPR006664">
    <property type="entry name" value="OMP_bac"/>
</dbReference>
<dbReference type="PRINTS" id="PR01021">
    <property type="entry name" value="OMPADOMAIN"/>
</dbReference>
<dbReference type="EMBL" id="CP007128">
    <property type="protein sequence ID" value="AHG91354.1"/>
    <property type="molecule type" value="Genomic_DNA"/>
</dbReference>
<dbReference type="STRING" id="861299.J421_3817"/>
<dbReference type="InterPro" id="IPR050330">
    <property type="entry name" value="Bact_OuterMem_StrucFunc"/>
</dbReference>
<comment type="subcellular location">
    <subcellularLocation>
        <location evidence="1">Cell outer membrane</location>
    </subcellularLocation>
</comment>
<dbReference type="PROSITE" id="PS51257">
    <property type="entry name" value="PROKAR_LIPOPROTEIN"/>
    <property type="match status" value="1"/>
</dbReference>
<evidence type="ECO:0000256" key="2">
    <source>
        <dbReference type="ARBA" id="ARBA00023136"/>
    </source>
</evidence>
<dbReference type="InParanoid" id="W0RJU0"/>
<dbReference type="AlphaFoldDB" id="W0RJU0"/>
<evidence type="ECO:0000256" key="5">
    <source>
        <dbReference type="SAM" id="SignalP"/>
    </source>
</evidence>
<feature type="chain" id="PRO_5004794489" evidence="5">
    <location>
        <begin position="23"/>
        <end position="219"/>
    </location>
</feature>
<proteinExistence type="predicted"/>
<dbReference type="OrthoDB" id="1149075at2"/>
<accession>W0RJU0</accession>
<evidence type="ECO:0000256" key="1">
    <source>
        <dbReference type="ARBA" id="ARBA00004442"/>
    </source>
</evidence>
<dbReference type="SUPFAM" id="SSF103088">
    <property type="entry name" value="OmpA-like"/>
    <property type="match status" value="1"/>
</dbReference>
<dbReference type="Gene3D" id="3.30.1330.60">
    <property type="entry name" value="OmpA-like domain"/>
    <property type="match status" value="1"/>
</dbReference>
<feature type="domain" description="OmpA-like" evidence="6">
    <location>
        <begin position="87"/>
        <end position="207"/>
    </location>
</feature>
<keyword evidence="2 4" id="KW-0472">Membrane</keyword>
<reference evidence="7 8" key="1">
    <citation type="journal article" date="2014" name="Genome Announc.">
        <title>Genome Sequence and Methylome of Soil Bacterium Gemmatirosa kalamazoonensis KBS708T, a Member of the Rarely Cultivated Gemmatimonadetes Phylum.</title>
        <authorList>
            <person name="Debruyn J.M."/>
            <person name="Radosevich M."/>
            <person name="Wommack K.E."/>
            <person name="Polson S.W."/>
            <person name="Hauser L.J."/>
            <person name="Fawaz M.N."/>
            <person name="Korlach J."/>
            <person name="Tsai Y.C."/>
        </authorList>
    </citation>
    <scope>NUCLEOTIDE SEQUENCE [LARGE SCALE GENOMIC DNA]</scope>
    <source>
        <strain evidence="7 8">KBS708</strain>
    </source>
</reference>
<dbReference type="PANTHER" id="PTHR30329">
    <property type="entry name" value="STATOR ELEMENT OF FLAGELLAR MOTOR COMPLEX"/>
    <property type="match status" value="1"/>
</dbReference>
<evidence type="ECO:0000259" key="6">
    <source>
        <dbReference type="PROSITE" id="PS51123"/>
    </source>
</evidence>
<dbReference type="KEGG" id="gba:J421_3817"/>
<dbReference type="eggNOG" id="COG2885">
    <property type="taxonomic scope" value="Bacteria"/>
</dbReference>
<evidence type="ECO:0000313" key="8">
    <source>
        <dbReference type="Proteomes" id="UP000019151"/>
    </source>
</evidence>
<dbReference type="GO" id="GO:0009279">
    <property type="term" value="C:cell outer membrane"/>
    <property type="evidence" value="ECO:0007669"/>
    <property type="project" value="UniProtKB-SubCell"/>
</dbReference>
<dbReference type="PROSITE" id="PS51123">
    <property type="entry name" value="OMPA_2"/>
    <property type="match status" value="1"/>
</dbReference>
<keyword evidence="3" id="KW-0998">Cell outer membrane</keyword>